<keyword evidence="2" id="KW-1185">Reference proteome</keyword>
<protein>
    <submittedName>
        <fullName evidence="1">Uncharacterized protein</fullName>
    </submittedName>
</protein>
<reference evidence="1" key="1">
    <citation type="journal article" date="2021" name="Environ. Microbiol.">
        <title>Gene family expansions and transcriptome signatures uncover fungal adaptations to wood decay.</title>
        <authorList>
            <person name="Hage H."/>
            <person name="Miyauchi S."/>
            <person name="Viragh M."/>
            <person name="Drula E."/>
            <person name="Min B."/>
            <person name="Chaduli D."/>
            <person name="Navarro D."/>
            <person name="Favel A."/>
            <person name="Norest M."/>
            <person name="Lesage-Meessen L."/>
            <person name="Balint B."/>
            <person name="Merenyi Z."/>
            <person name="de Eugenio L."/>
            <person name="Morin E."/>
            <person name="Martinez A.T."/>
            <person name="Baldrian P."/>
            <person name="Stursova M."/>
            <person name="Martinez M.J."/>
            <person name="Novotny C."/>
            <person name="Magnuson J.K."/>
            <person name="Spatafora J.W."/>
            <person name="Maurice S."/>
            <person name="Pangilinan J."/>
            <person name="Andreopoulos W."/>
            <person name="LaButti K."/>
            <person name="Hundley H."/>
            <person name="Na H."/>
            <person name="Kuo A."/>
            <person name="Barry K."/>
            <person name="Lipzen A."/>
            <person name="Henrissat B."/>
            <person name="Riley R."/>
            <person name="Ahrendt S."/>
            <person name="Nagy L.G."/>
            <person name="Grigoriev I.V."/>
            <person name="Martin F."/>
            <person name="Rosso M.N."/>
        </authorList>
    </citation>
    <scope>NUCLEOTIDE SEQUENCE</scope>
    <source>
        <strain evidence="1">CBS 384.51</strain>
    </source>
</reference>
<sequence>MASLQALAAFLPQQGPYHTFSQIALSISDSAFQNYFDGRDLTLIVPSDDAFSNGSSNARGYNFNISDTTLMWEVLLYHIVPGMHDLYSGPSSDMHILLPTARSADLDKNQPQQLVVQNGLIFLNQRVSPKLIDRMGVNKTVIYCIDTVLGFPSTYSWEANNTGLMEEWKSFEAVSGGFEVDDYDGITVFAPADGTWTVQKFVNQIPTGQLRDVYDNHVIPGVTVWSPNFMNGTYTSASGFNYTFNQTSSGHFTVTLNGTTVSITRSDILTWNGVIHLLDGPLWADRSISESGPNSSSAAAPSTTSGTSPTTSLPNADRTEKAGLTTGTVAGIAIAAAVALVSATIVLYGLWRRRQRHIKVLERKEGSIDGPDLPTTALRTSPFTSSNDLTRGSRSLDNATPDVSARSISPAMIEKRSIQSNSFASTSNAFPSSERLTC</sequence>
<comment type="caution">
    <text evidence="1">The sequence shown here is derived from an EMBL/GenBank/DDBJ whole genome shotgun (WGS) entry which is preliminary data.</text>
</comment>
<evidence type="ECO:0000313" key="1">
    <source>
        <dbReference type="EMBL" id="KAI0086167.1"/>
    </source>
</evidence>
<dbReference type="Proteomes" id="UP001055072">
    <property type="component" value="Unassembled WGS sequence"/>
</dbReference>
<accession>A0ACB8TVS4</accession>
<name>A0ACB8TVS4_9APHY</name>
<feature type="non-terminal residue" evidence="1">
    <location>
        <position position="438"/>
    </location>
</feature>
<organism evidence="1 2">
    <name type="scientific">Irpex rosettiformis</name>
    <dbReference type="NCBI Taxonomy" id="378272"/>
    <lineage>
        <taxon>Eukaryota</taxon>
        <taxon>Fungi</taxon>
        <taxon>Dikarya</taxon>
        <taxon>Basidiomycota</taxon>
        <taxon>Agaricomycotina</taxon>
        <taxon>Agaricomycetes</taxon>
        <taxon>Polyporales</taxon>
        <taxon>Irpicaceae</taxon>
        <taxon>Irpex</taxon>
    </lineage>
</organism>
<dbReference type="EMBL" id="MU274925">
    <property type="protein sequence ID" value="KAI0086167.1"/>
    <property type="molecule type" value="Genomic_DNA"/>
</dbReference>
<gene>
    <name evidence="1" type="ORF">BDY19DRAFT_961662</name>
</gene>
<evidence type="ECO:0000313" key="2">
    <source>
        <dbReference type="Proteomes" id="UP001055072"/>
    </source>
</evidence>
<proteinExistence type="predicted"/>